<dbReference type="AlphaFoldDB" id="A0AAQ1UHV1"/>
<protein>
    <submittedName>
        <fullName evidence="1">Uncharacterized protein</fullName>
    </submittedName>
</protein>
<comment type="caution">
    <text evidence="1">The sequence shown here is derived from an EMBL/GenBank/DDBJ whole genome shotgun (WGS) entry which is preliminary data.</text>
</comment>
<dbReference type="RefSeq" id="WP_048799956.1">
    <property type="nucleotide sequence ID" value="NZ_DAWBTJ010000004.1"/>
</dbReference>
<dbReference type="Proteomes" id="UP000255283">
    <property type="component" value="Unassembled WGS sequence"/>
</dbReference>
<evidence type="ECO:0000313" key="1">
    <source>
        <dbReference type="EMBL" id="SUB79725.1"/>
    </source>
</evidence>
<accession>A0AAQ1UHV1</accession>
<evidence type="ECO:0000313" key="2">
    <source>
        <dbReference type="Proteomes" id="UP000255283"/>
    </source>
</evidence>
<reference evidence="1 2" key="1">
    <citation type="submission" date="2018-06" db="EMBL/GenBank/DDBJ databases">
        <authorList>
            <consortium name="Pathogen Informatics"/>
            <person name="Doyle S."/>
        </authorList>
    </citation>
    <scope>NUCLEOTIDE SEQUENCE [LARGE SCALE GENOMIC DNA]</scope>
    <source>
        <strain evidence="1 2">NCTC13063</strain>
    </source>
</reference>
<name>A0AAQ1UHV1_9BACT</name>
<sequence length="336" mass="39341">MKQHKTIRRFYFRCALLALPFLLLGVLYVVEDPFMVLRRYADYDHPKVCQSEGTVSWLKYKAYRDSMHYDSFIMGSSCTKAFSTADWNQYIHGRPFRMFCNNEGVADLCQKLEALDRQPHQPIRHLLIVCEDRFFVNADVQNDVMHVMPPEVSGLGGPAYQAIFMQGFFSPMFLGKYLKYQLTGHYEPSMNGVINPFGQTHTRYTNDAVLPDERKIARMGEEFWQSDHWRMERRRHGVRTESPRTIYSGQLATLQRIRHICRKHRTDVRLVIGPMYNGPAMNREDVRILRSLFGEKKVLDASDSAHAYLSDYHNFYDGAHYRVGIGKKLLRELYCI</sequence>
<proteinExistence type="predicted"/>
<gene>
    <name evidence="1" type="ORF">NCTC13063_00995</name>
</gene>
<dbReference type="EMBL" id="UGTJ01000001">
    <property type="protein sequence ID" value="SUB79725.1"/>
    <property type="molecule type" value="Genomic_DNA"/>
</dbReference>
<organism evidence="1 2">
    <name type="scientific">Segatella buccae</name>
    <dbReference type="NCBI Taxonomy" id="28126"/>
    <lineage>
        <taxon>Bacteria</taxon>
        <taxon>Pseudomonadati</taxon>
        <taxon>Bacteroidota</taxon>
        <taxon>Bacteroidia</taxon>
        <taxon>Bacteroidales</taxon>
        <taxon>Prevotellaceae</taxon>
        <taxon>Segatella</taxon>
    </lineage>
</organism>